<dbReference type="EMBL" id="JYDW01000104">
    <property type="protein sequence ID" value="KRZ55956.1"/>
    <property type="molecule type" value="Genomic_DNA"/>
</dbReference>
<comment type="caution">
    <text evidence="1">The sequence shown here is derived from an EMBL/GenBank/DDBJ whole genome shotgun (WGS) entry which is preliminary data.</text>
</comment>
<dbReference type="Proteomes" id="UP000054721">
    <property type="component" value="Unassembled WGS sequence"/>
</dbReference>
<organism evidence="1 2">
    <name type="scientific">Trichinella nativa</name>
    <dbReference type="NCBI Taxonomy" id="6335"/>
    <lineage>
        <taxon>Eukaryota</taxon>
        <taxon>Metazoa</taxon>
        <taxon>Ecdysozoa</taxon>
        <taxon>Nematoda</taxon>
        <taxon>Enoplea</taxon>
        <taxon>Dorylaimia</taxon>
        <taxon>Trichinellida</taxon>
        <taxon>Trichinellidae</taxon>
        <taxon>Trichinella</taxon>
    </lineage>
</organism>
<evidence type="ECO:0000313" key="1">
    <source>
        <dbReference type="EMBL" id="KRZ55956.1"/>
    </source>
</evidence>
<sequence>MNTQAIIYFEDNLIIISVARFALSCPKHHFFVEQFVLLQKFRVGLFFLNFHFMNDHLEMP</sequence>
<proteinExistence type="predicted"/>
<reference evidence="1 2" key="1">
    <citation type="submission" date="2015-05" db="EMBL/GenBank/DDBJ databases">
        <title>Evolution of Trichinella species and genotypes.</title>
        <authorList>
            <person name="Korhonen P.K."/>
            <person name="Edoardo P."/>
            <person name="Giuseppe L.R."/>
            <person name="Gasser R.B."/>
        </authorList>
    </citation>
    <scope>NUCLEOTIDE SEQUENCE [LARGE SCALE GENOMIC DNA]</scope>
    <source>
        <strain evidence="1">ISS10</strain>
    </source>
</reference>
<gene>
    <name evidence="1" type="ORF">T02_15749</name>
</gene>
<evidence type="ECO:0000313" key="2">
    <source>
        <dbReference type="Proteomes" id="UP000054721"/>
    </source>
</evidence>
<keyword evidence="2" id="KW-1185">Reference proteome</keyword>
<dbReference type="AlphaFoldDB" id="A0A0V1L8S3"/>
<accession>A0A0V1L8S3</accession>
<name>A0A0V1L8S3_9BILA</name>
<protein>
    <submittedName>
        <fullName evidence="1">Uncharacterized protein</fullName>
    </submittedName>
</protein>